<sequence length="61" mass="7229">MGYVLPEFLILTIMKNQKKKNNVSIRRRNGRFITLKESHLPVTLIVQLSCSILEYEYILYV</sequence>
<protein>
    <submittedName>
        <fullName evidence="1">Uncharacterized protein</fullName>
    </submittedName>
</protein>
<evidence type="ECO:0000313" key="2">
    <source>
        <dbReference type="Proteomes" id="UP000094801"/>
    </source>
</evidence>
<dbReference type="AlphaFoldDB" id="A0A1E4T813"/>
<keyword evidence="2" id="KW-1185">Reference proteome</keyword>
<reference evidence="2" key="1">
    <citation type="submission" date="2016-04" db="EMBL/GenBank/DDBJ databases">
        <title>Comparative genomics of biotechnologically important yeasts.</title>
        <authorList>
            <consortium name="DOE Joint Genome Institute"/>
            <person name="Riley R."/>
            <person name="Haridas S."/>
            <person name="Wolfe K.H."/>
            <person name="Lopes M.R."/>
            <person name="Hittinger C.T."/>
            <person name="Goker M."/>
            <person name="Salamov A."/>
            <person name="Wisecaver J."/>
            <person name="Long T.M."/>
            <person name="Aerts A.L."/>
            <person name="Barry K."/>
            <person name="Choi C."/>
            <person name="Clum A."/>
            <person name="Coughlan A.Y."/>
            <person name="Deshpande S."/>
            <person name="Douglass A.P."/>
            <person name="Hanson S.J."/>
            <person name="Klenk H.-P."/>
            <person name="Labutti K."/>
            <person name="Lapidus A."/>
            <person name="Lindquist E."/>
            <person name="Lipzen A."/>
            <person name="Meier-Kolthoff J.P."/>
            <person name="Ohm R.A."/>
            <person name="Otillar R.P."/>
            <person name="Pangilinan J."/>
            <person name="Peng Y."/>
            <person name="Rokas A."/>
            <person name="Rosa C.A."/>
            <person name="Scheuner C."/>
            <person name="Sibirny A.A."/>
            <person name="Slot J.C."/>
            <person name="Stielow J.B."/>
            <person name="Sun H."/>
            <person name="Kurtzman C.P."/>
            <person name="Blackwell M."/>
            <person name="Grigoriev I.V."/>
            <person name="Jeffries T.W."/>
        </authorList>
    </citation>
    <scope>NUCLEOTIDE SEQUENCE [LARGE SCALE GENOMIC DNA]</scope>
    <source>
        <strain evidence="2">NRRL YB-2248</strain>
    </source>
</reference>
<organism evidence="1 2">
    <name type="scientific">[Candida] arabinofermentans NRRL YB-2248</name>
    <dbReference type="NCBI Taxonomy" id="983967"/>
    <lineage>
        <taxon>Eukaryota</taxon>
        <taxon>Fungi</taxon>
        <taxon>Dikarya</taxon>
        <taxon>Ascomycota</taxon>
        <taxon>Saccharomycotina</taxon>
        <taxon>Pichiomycetes</taxon>
        <taxon>Pichiales</taxon>
        <taxon>Pichiaceae</taxon>
        <taxon>Ogataea</taxon>
        <taxon>Ogataea/Candida clade</taxon>
    </lineage>
</organism>
<name>A0A1E4T813_9ASCO</name>
<evidence type="ECO:0000313" key="1">
    <source>
        <dbReference type="EMBL" id="ODV87897.1"/>
    </source>
</evidence>
<dbReference type="EMBL" id="KV453847">
    <property type="protein sequence ID" value="ODV87897.1"/>
    <property type="molecule type" value="Genomic_DNA"/>
</dbReference>
<gene>
    <name evidence="1" type="ORF">CANARDRAFT_54406</name>
</gene>
<dbReference type="Proteomes" id="UP000094801">
    <property type="component" value="Unassembled WGS sequence"/>
</dbReference>
<accession>A0A1E4T813</accession>
<proteinExistence type="predicted"/>